<dbReference type="Pfam" id="PF05348">
    <property type="entry name" value="UMP1"/>
    <property type="match status" value="1"/>
</dbReference>
<feature type="compositionally biased region" description="Low complexity" evidence="3">
    <location>
        <begin position="74"/>
        <end position="93"/>
    </location>
</feature>
<protein>
    <recommendedName>
        <fullName evidence="6">Proteasome maturation factor UMP1</fullName>
    </recommendedName>
</protein>
<dbReference type="FunCoup" id="W2RZZ8">
    <property type="interactions" value="402"/>
</dbReference>
<evidence type="ECO:0000256" key="1">
    <source>
        <dbReference type="ARBA" id="ARBA00023186"/>
    </source>
</evidence>
<keyword evidence="1" id="KW-0143">Chaperone</keyword>
<keyword evidence="5" id="KW-1185">Reference proteome</keyword>
<dbReference type="OrthoDB" id="15001at2759"/>
<gene>
    <name evidence="4" type="ORF">HMPREF1541_03844</name>
</gene>
<dbReference type="GeneID" id="19971183"/>
<dbReference type="STRING" id="1220924.W2RZZ8"/>
<evidence type="ECO:0000256" key="3">
    <source>
        <dbReference type="SAM" id="MobiDB-lite"/>
    </source>
</evidence>
<dbReference type="eggNOG" id="KOG3061">
    <property type="taxonomic scope" value="Eukaryota"/>
</dbReference>
<evidence type="ECO:0000313" key="4">
    <source>
        <dbReference type="EMBL" id="ETN41905.1"/>
    </source>
</evidence>
<evidence type="ECO:0008006" key="6">
    <source>
        <dbReference type="Google" id="ProtNLM"/>
    </source>
</evidence>
<reference evidence="4 5" key="1">
    <citation type="submission" date="2013-03" db="EMBL/GenBank/DDBJ databases">
        <title>The Genome Sequence of Phialophora europaea CBS 101466.</title>
        <authorList>
            <consortium name="The Broad Institute Genomics Platform"/>
            <person name="Cuomo C."/>
            <person name="de Hoog S."/>
            <person name="Gorbushina A."/>
            <person name="Walker B."/>
            <person name="Young S.K."/>
            <person name="Zeng Q."/>
            <person name="Gargeya S."/>
            <person name="Fitzgerald M."/>
            <person name="Haas B."/>
            <person name="Abouelleil A."/>
            <person name="Allen A.W."/>
            <person name="Alvarado L."/>
            <person name="Arachchi H.M."/>
            <person name="Berlin A.M."/>
            <person name="Chapman S.B."/>
            <person name="Gainer-Dewar J."/>
            <person name="Goldberg J."/>
            <person name="Griggs A."/>
            <person name="Gujja S."/>
            <person name="Hansen M."/>
            <person name="Howarth C."/>
            <person name="Imamovic A."/>
            <person name="Ireland A."/>
            <person name="Larimer J."/>
            <person name="McCowan C."/>
            <person name="Murphy C."/>
            <person name="Pearson M."/>
            <person name="Poon T.W."/>
            <person name="Priest M."/>
            <person name="Roberts A."/>
            <person name="Saif S."/>
            <person name="Shea T."/>
            <person name="Sisk P."/>
            <person name="Sykes S."/>
            <person name="Wortman J."/>
            <person name="Nusbaum C."/>
            <person name="Birren B."/>
        </authorList>
    </citation>
    <scope>NUCLEOTIDE SEQUENCE [LARGE SCALE GENOMIC DNA]</scope>
    <source>
        <strain evidence="4 5">CBS 101466</strain>
    </source>
</reference>
<evidence type="ECO:0000256" key="2">
    <source>
        <dbReference type="ARBA" id="ARBA00043974"/>
    </source>
</evidence>
<dbReference type="Proteomes" id="UP000030752">
    <property type="component" value="Unassembled WGS sequence"/>
</dbReference>
<proteinExistence type="inferred from homology"/>
<dbReference type="RefSeq" id="XP_008716414.1">
    <property type="nucleotide sequence ID" value="XM_008718192.1"/>
</dbReference>
<feature type="compositionally biased region" description="Polar residues" evidence="3">
    <location>
        <begin position="108"/>
        <end position="122"/>
    </location>
</feature>
<feature type="region of interest" description="Disordered" evidence="3">
    <location>
        <begin position="72"/>
        <end position="126"/>
    </location>
</feature>
<dbReference type="GO" id="GO:0005634">
    <property type="term" value="C:nucleus"/>
    <property type="evidence" value="ECO:0007669"/>
    <property type="project" value="TreeGrafter"/>
</dbReference>
<evidence type="ECO:0000313" key="5">
    <source>
        <dbReference type="Proteomes" id="UP000030752"/>
    </source>
</evidence>
<dbReference type="GO" id="GO:0005737">
    <property type="term" value="C:cytoplasm"/>
    <property type="evidence" value="ECO:0007669"/>
    <property type="project" value="TreeGrafter"/>
</dbReference>
<dbReference type="AlphaFoldDB" id="W2RZZ8"/>
<comment type="similarity">
    <text evidence="2">Belongs to the POMP/UMP1 family.</text>
</comment>
<dbReference type="HOGENOM" id="CLU_100687_0_0_1"/>
<dbReference type="PANTHER" id="PTHR12828">
    <property type="entry name" value="PROTEASOME MATURATION PROTEIN UMP1"/>
    <property type="match status" value="1"/>
</dbReference>
<name>W2RZZ8_CYPE1</name>
<dbReference type="InParanoid" id="W2RZZ8"/>
<organism evidence="4 5">
    <name type="scientific">Cyphellophora europaea (strain CBS 101466)</name>
    <name type="common">Phialophora europaea</name>
    <dbReference type="NCBI Taxonomy" id="1220924"/>
    <lineage>
        <taxon>Eukaryota</taxon>
        <taxon>Fungi</taxon>
        <taxon>Dikarya</taxon>
        <taxon>Ascomycota</taxon>
        <taxon>Pezizomycotina</taxon>
        <taxon>Eurotiomycetes</taxon>
        <taxon>Chaetothyriomycetidae</taxon>
        <taxon>Chaetothyriales</taxon>
        <taxon>Cyphellophoraceae</taxon>
        <taxon>Cyphellophora</taxon>
    </lineage>
</organism>
<accession>W2RZZ8</accession>
<dbReference type="PANTHER" id="PTHR12828:SF3">
    <property type="entry name" value="PROTEASOME MATURATION PROTEIN"/>
    <property type="match status" value="1"/>
</dbReference>
<dbReference type="VEuPathDB" id="FungiDB:HMPREF1541_03844"/>
<sequence>MNDLSLNVHRRILYHRCRYPLEAKLLPFSRPPVSFPNLKGAQSVPKTIHLKYIARRLLTTAIMSLRIVPLPSHASSTNNTTAQTKTTSTSAGAPSAPGLHDTLRASLSPPTSTTLGQSSSTHPLEARLSSWHATQQQLQAQLLRRQFGIAEPLRRGMELKMVREADDFRPAVLGRASGVHEEILTGRDSTVEWEDVYAGQDGVKLAEGGEGRHGQIGWLEEMEAKLKI</sequence>
<dbReference type="EMBL" id="KB822719">
    <property type="protein sequence ID" value="ETN41905.1"/>
    <property type="molecule type" value="Genomic_DNA"/>
</dbReference>
<dbReference type="InterPro" id="IPR008012">
    <property type="entry name" value="Ump1"/>
</dbReference>
<dbReference type="GO" id="GO:0043248">
    <property type="term" value="P:proteasome assembly"/>
    <property type="evidence" value="ECO:0007669"/>
    <property type="project" value="InterPro"/>
</dbReference>